<protein>
    <submittedName>
        <fullName evidence="6">Unannotated protein</fullName>
    </submittedName>
</protein>
<feature type="compositionally biased region" description="Basic and acidic residues" evidence="5">
    <location>
        <begin position="492"/>
        <end position="510"/>
    </location>
</feature>
<proteinExistence type="inferred from homology"/>
<dbReference type="InterPro" id="IPR012725">
    <property type="entry name" value="Chaperone_DnaK"/>
</dbReference>
<dbReference type="EMBL" id="CAFBQP010000023">
    <property type="protein sequence ID" value="CAB5058310.1"/>
    <property type="molecule type" value="Genomic_DNA"/>
</dbReference>
<dbReference type="HAMAP" id="MF_00332">
    <property type="entry name" value="DnaK"/>
    <property type="match status" value="1"/>
</dbReference>
<dbReference type="PROSITE" id="PS00297">
    <property type="entry name" value="HSP70_1"/>
    <property type="match status" value="1"/>
</dbReference>
<dbReference type="NCBIfam" id="NF001413">
    <property type="entry name" value="PRK00290.1"/>
    <property type="match status" value="1"/>
</dbReference>
<dbReference type="FunFam" id="3.30.420.40:FF:000071">
    <property type="entry name" value="Molecular chaperone DnaK"/>
    <property type="match status" value="1"/>
</dbReference>
<dbReference type="Gene3D" id="3.30.420.40">
    <property type="match status" value="2"/>
</dbReference>
<evidence type="ECO:0000313" key="7">
    <source>
        <dbReference type="EMBL" id="CAB4977468.1"/>
    </source>
</evidence>
<evidence type="ECO:0000256" key="3">
    <source>
        <dbReference type="ARBA" id="ARBA00022840"/>
    </source>
</evidence>
<dbReference type="EMBL" id="CAEZYY010000004">
    <property type="protein sequence ID" value="CAB4742210.1"/>
    <property type="molecule type" value="Genomic_DNA"/>
</dbReference>
<dbReference type="PRINTS" id="PR00301">
    <property type="entry name" value="HEATSHOCK70"/>
</dbReference>
<dbReference type="FunFam" id="1.20.1270.10:FF:000001">
    <property type="entry name" value="Molecular chaperone DnaK"/>
    <property type="match status" value="1"/>
</dbReference>
<dbReference type="Pfam" id="PF00012">
    <property type="entry name" value="HSP70"/>
    <property type="match status" value="1"/>
</dbReference>
<dbReference type="Gene3D" id="1.20.1270.10">
    <property type="match status" value="1"/>
</dbReference>
<evidence type="ECO:0000313" key="8">
    <source>
        <dbReference type="EMBL" id="CAB5058310.1"/>
    </source>
</evidence>
<evidence type="ECO:0000256" key="2">
    <source>
        <dbReference type="ARBA" id="ARBA00022741"/>
    </source>
</evidence>
<comment type="similarity">
    <text evidence="1">Belongs to the heat shock protein 70 family.</text>
</comment>
<dbReference type="InterPro" id="IPR029048">
    <property type="entry name" value="HSP70_C_sf"/>
</dbReference>
<dbReference type="GO" id="GO:0140662">
    <property type="term" value="F:ATP-dependent protein folding chaperone"/>
    <property type="evidence" value="ECO:0007669"/>
    <property type="project" value="InterPro"/>
</dbReference>
<dbReference type="SUPFAM" id="SSF100920">
    <property type="entry name" value="Heat shock protein 70kD (HSP70), peptide-binding domain"/>
    <property type="match status" value="1"/>
</dbReference>
<evidence type="ECO:0000256" key="1">
    <source>
        <dbReference type="ARBA" id="ARBA00007381"/>
    </source>
</evidence>
<name>A0A6J6T508_9ZZZZ</name>
<evidence type="ECO:0000256" key="4">
    <source>
        <dbReference type="ARBA" id="ARBA00023186"/>
    </source>
</evidence>
<evidence type="ECO:0000256" key="5">
    <source>
        <dbReference type="SAM" id="MobiDB-lite"/>
    </source>
</evidence>
<evidence type="ECO:0000313" key="6">
    <source>
        <dbReference type="EMBL" id="CAB4742210.1"/>
    </source>
</evidence>
<feature type="region of interest" description="Disordered" evidence="5">
    <location>
        <begin position="492"/>
        <end position="512"/>
    </location>
</feature>
<dbReference type="GO" id="GO:0051082">
    <property type="term" value="F:unfolded protein binding"/>
    <property type="evidence" value="ECO:0007669"/>
    <property type="project" value="InterPro"/>
</dbReference>
<dbReference type="AlphaFoldDB" id="A0A6J6T508"/>
<keyword evidence="4" id="KW-0143">Chaperone</keyword>
<dbReference type="GO" id="GO:0005524">
    <property type="term" value="F:ATP binding"/>
    <property type="evidence" value="ECO:0007669"/>
    <property type="project" value="UniProtKB-KW"/>
</dbReference>
<dbReference type="InterPro" id="IPR029047">
    <property type="entry name" value="HSP70_peptide-bd_sf"/>
</dbReference>
<accession>A0A6J6T508</accession>
<keyword evidence="2" id="KW-0547">Nucleotide-binding</keyword>
<dbReference type="Gene3D" id="3.90.640.10">
    <property type="entry name" value="Actin, Chain A, domain 4"/>
    <property type="match status" value="1"/>
</dbReference>
<dbReference type="FunFam" id="3.90.640.10:FF:000003">
    <property type="entry name" value="Molecular chaperone DnaK"/>
    <property type="match status" value="1"/>
</dbReference>
<dbReference type="SUPFAM" id="SSF53067">
    <property type="entry name" value="Actin-like ATPase domain"/>
    <property type="match status" value="2"/>
</dbReference>
<organism evidence="6">
    <name type="scientific">freshwater metagenome</name>
    <dbReference type="NCBI Taxonomy" id="449393"/>
    <lineage>
        <taxon>unclassified sequences</taxon>
        <taxon>metagenomes</taxon>
        <taxon>ecological metagenomes</taxon>
    </lineage>
</organism>
<dbReference type="CDD" id="cd10234">
    <property type="entry name" value="ASKHA_NBD_HSP70_DnaK-like"/>
    <property type="match status" value="1"/>
</dbReference>
<gene>
    <name evidence="6" type="ORF">UFOPK2806_00457</name>
    <name evidence="7" type="ORF">UFOPK3954_00327</name>
    <name evidence="8" type="ORF">UFOPK4306_00767</name>
</gene>
<keyword evidence="3" id="KW-0067">ATP-binding</keyword>
<dbReference type="Gene3D" id="2.60.34.10">
    <property type="entry name" value="Substrate Binding Domain Of DNAk, Chain A, domain 1"/>
    <property type="match status" value="1"/>
</dbReference>
<reference evidence="6" key="1">
    <citation type="submission" date="2020-05" db="EMBL/GenBank/DDBJ databases">
        <authorList>
            <person name="Chiriac C."/>
            <person name="Salcher M."/>
            <person name="Ghai R."/>
            <person name="Kavagutti S V."/>
        </authorList>
    </citation>
    <scope>NUCLEOTIDE SEQUENCE</scope>
</reference>
<dbReference type="InterPro" id="IPR043129">
    <property type="entry name" value="ATPase_NBD"/>
</dbReference>
<dbReference type="InterPro" id="IPR018181">
    <property type="entry name" value="Heat_shock_70_CS"/>
</dbReference>
<sequence length="612" mass="65967">MAKAVGIDLGTTNSVVAFLEAGDPVVIPNAEGTRTTPSVVAFSKSGEVLVGEVAKRQSITNPDRTFRSIKRFMGQNWHSEDIDGKKYTPQEISARTLMKLKRDAEAYLGDTVTQAVITVPAYFDDAQRTATKEAGAIAGLEVLRIINEPTAAALAYGLDKGSADETVLVFDLGGGTFDVSVLEIGDGVFEVKSTNGDTQLGGDDWDDRIIKWMVERFKAAQGIDLGADRMATQRLKEAAEKAKIELSQVQQTQINLPFITATPSGPLHLDETLTRAQFEQMTADLLDKCRVVFEKALADAGVSKGQLHHVIMVGGSTRMPMVQDLVKGLTGKDPHKGVNPDEVVAIGAAIQAGVLKGEVKDVLLLDVTPLSLGIETKGGVMTKLIERNTTIPTRRSEVFTTADDMQPSVEIHVIQGEREMAMYNKTLGKFQLVDLPPAPRGVPQIEVTFDIDANGIVHVSAKDRATGKEQSMTITGQSSLSKDDINQMVRDAEAHAEDDRRRKEEAEVRNTADSLVYQTDKVLREQGDKVSVDEKAAVEGPLSDLKKTLEGNDVGAIKEATDKLMTASQTFSQKLYENAARDTNAAGTSASGQGAGSVNDDEIVDAEIVDDK</sequence>
<dbReference type="PANTHER" id="PTHR19375">
    <property type="entry name" value="HEAT SHOCK PROTEIN 70KDA"/>
    <property type="match status" value="1"/>
</dbReference>
<dbReference type="PROSITE" id="PS00329">
    <property type="entry name" value="HSP70_2"/>
    <property type="match status" value="1"/>
</dbReference>
<dbReference type="EMBL" id="CAFBON010000020">
    <property type="protein sequence ID" value="CAB4977468.1"/>
    <property type="molecule type" value="Genomic_DNA"/>
</dbReference>
<feature type="region of interest" description="Disordered" evidence="5">
    <location>
        <begin position="582"/>
        <end position="612"/>
    </location>
</feature>
<dbReference type="NCBIfam" id="TIGR02350">
    <property type="entry name" value="prok_dnaK"/>
    <property type="match status" value="1"/>
</dbReference>
<dbReference type="PROSITE" id="PS01036">
    <property type="entry name" value="HSP70_3"/>
    <property type="match status" value="1"/>
</dbReference>
<feature type="compositionally biased region" description="Acidic residues" evidence="5">
    <location>
        <begin position="599"/>
        <end position="612"/>
    </location>
</feature>
<dbReference type="SUPFAM" id="SSF100934">
    <property type="entry name" value="Heat shock protein 70kD (HSP70), C-terminal subdomain"/>
    <property type="match status" value="1"/>
</dbReference>
<dbReference type="InterPro" id="IPR013126">
    <property type="entry name" value="Hsp_70_fam"/>
</dbReference>
<dbReference type="FunFam" id="2.60.34.10:FF:000014">
    <property type="entry name" value="Chaperone protein DnaK HSP70"/>
    <property type="match status" value="1"/>
</dbReference>